<keyword evidence="4 8" id="KW-1133">Transmembrane helix</keyword>
<dbReference type="PANTHER" id="PTHR16133:SF0">
    <property type="entry name" value="ZINC_IRON REGULATED TRANSPORTER-RELATED PROTEIN 102B, ISOFORM E"/>
    <property type="match status" value="1"/>
</dbReference>
<keyword evidence="10" id="KW-1185">Reference proteome</keyword>
<name>A0A5N5QIE6_9AGAM</name>
<keyword evidence="3 8" id="KW-0812">Transmembrane</keyword>
<dbReference type="Proteomes" id="UP000383932">
    <property type="component" value="Unassembled WGS sequence"/>
</dbReference>
<gene>
    <name evidence="9" type="ORF">CTheo_5153</name>
</gene>
<organism evidence="9 10">
    <name type="scientific">Ceratobasidium theobromae</name>
    <dbReference type="NCBI Taxonomy" id="1582974"/>
    <lineage>
        <taxon>Eukaryota</taxon>
        <taxon>Fungi</taxon>
        <taxon>Dikarya</taxon>
        <taxon>Basidiomycota</taxon>
        <taxon>Agaricomycotina</taxon>
        <taxon>Agaricomycetes</taxon>
        <taxon>Cantharellales</taxon>
        <taxon>Ceratobasidiaceae</taxon>
        <taxon>Ceratobasidium</taxon>
    </lineage>
</organism>
<comment type="caution">
    <text evidence="9">The sequence shown here is derived from an EMBL/GenBank/DDBJ whole genome shotgun (WGS) entry which is preliminary data.</text>
</comment>
<evidence type="ECO:0000256" key="6">
    <source>
        <dbReference type="ARBA" id="ARBA00023136"/>
    </source>
</evidence>
<dbReference type="AlphaFoldDB" id="A0A5N5QIE6"/>
<evidence type="ECO:0008006" key="11">
    <source>
        <dbReference type="Google" id="ProtNLM"/>
    </source>
</evidence>
<evidence type="ECO:0000256" key="4">
    <source>
        <dbReference type="ARBA" id="ARBA00022989"/>
    </source>
</evidence>
<feature type="transmembrane region" description="Helical" evidence="8">
    <location>
        <begin position="259"/>
        <end position="277"/>
    </location>
</feature>
<keyword evidence="5" id="KW-0333">Golgi apparatus</keyword>
<evidence type="ECO:0000256" key="3">
    <source>
        <dbReference type="ARBA" id="ARBA00022692"/>
    </source>
</evidence>
<feature type="transmembrane region" description="Helical" evidence="8">
    <location>
        <begin position="6"/>
        <end position="27"/>
    </location>
</feature>
<dbReference type="InterPro" id="IPR045891">
    <property type="entry name" value="ZIP9"/>
</dbReference>
<evidence type="ECO:0000256" key="2">
    <source>
        <dbReference type="ARBA" id="ARBA00004394"/>
    </source>
</evidence>
<reference evidence="9 10" key="1">
    <citation type="journal article" date="2019" name="Fungal Biol. Biotechnol.">
        <title>Draft genome sequence of fastidious pathogen Ceratobasidium theobromae, which causes vascular-streak dieback in Theobroma cacao.</title>
        <authorList>
            <person name="Ali S.S."/>
            <person name="Asman A."/>
            <person name="Shao J."/>
            <person name="Firmansyah A.P."/>
            <person name="Susilo A.W."/>
            <person name="Rosmana A."/>
            <person name="McMahon P."/>
            <person name="Junaid M."/>
            <person name="Guest D."/>
            <person name="Kheng T.Y."/>
            <person name="Meinhardt L.W."/>
            <person name="Bailey B.A."/>
        </authorList>
    </citation>
    <scope>NUCLEOTIDE SEQUENCE [LARGE SCALE GENOMIC DNA]</scope>
    <source>
        <strain evidence="9 10">CT2</strain>
    </source>
</reference>
<evidence type="ECO:0000256" key="8">
    <source>
        <dbReference type="SAM" id="Phobius"/>
    </source>
</evidence>
<comment type="subcellular location">
    <subcellularLocation>
        <location evidence="1">Endomembrane system</location>
        <topology evidence="1">Multi-pass membrane protein</topology>
    </subcellularLocation>
    <subcellularLocation>
        <location evidence="2">Golgi apparatus membrane</location>
    </subcellularLocation>
</comment>
<dbReference type="PANTHER" id="PTHR16133">
    <property type="entry name" value="SOLUTE CARRIER FAMILY 39 ZINC TRANSPORTER , MEMBER 9-RELATED"/>
    <property type="match status" value="1"/>
</dbReference>
<feature type="region of interest" description="Disordered" evidence="7">
    <location>
        <begin position="132"/>
        <end position="164"/>
    </location>
</feature>
<dbReference type="InterPro" id="IPR003689">
    <property type="entry name" value="ZIP"/>
</dbReference>
<protein>
    <recommendedName>
        <fullName evidence="11">Zinc/iron permease</fullName>
    </recommendedName>
</protein>
<sequence length="353" mass="36997">MGLLQLIVMCTLLGGASFGLGLLPLVLTFSRTRIAQISTMGTGLLLGAAMGVVIPEGIEALHHANETPQSNSSATEKDEVPTRTIALCLLSGFTLMLAIEQLVASSAHGHQHQSASIPQATIFDEDDIEQLELGPAPGDQYPDPTMGPAATSVPGGRGGRRADSISIRNSTDTTTKRSTHGLNGDTLINKDGNPNAITLGLVIHSMADGLALGASARSGQNALEAIVFLAIVVHKAPTALALCTALMPHLPRQSIRRHITAFALTSPLAALMTYFTIEFLGEHDSLPKWTGIALLFSGGTFLYVATVLQPVSSGSGHHNHDVELKPGIRVLLTVVGMFFPMIAGGILGHGHEH</sequence>
<dbReference type="GO" id="GO:0046873">
    <property type="term" value="F:metal ion transmembrane transporter activity"/>
    <property type="evidence" value="ECO:0007669"/>
    <property type="project" value="InterPro"/>
</dbReference>
<evidence type="ECO:0000313" key="9">
    <source>
        <dbReference type="EMBL" id="KAB5591399.1"/>
    </source>
</evidence>
<evidence type="ECO:0000256" key="1">
    <source>
        <dbReference type="ARBA" id="ARBA00004127"/>
    </source>
</evidence>
<keyword evidence="6 8" id="KW-0472">Membrane</keyword>
<feature type="transmembrane region" description="Helical" evidence="8">
    <location>
        <begin position="289"/>
        <end position="308"/>
    </location>
</feature>
<proteinExistence type="predicted"/>
<dbReference type="Pfam" id="PF02535">
    <property type="entry name" value="Zip"/>
    <property type="match status" value="1"/>
</dbReference>
<evidence type="ECO:0000256" key="5">
    <source>
        <dbReference type="ARBA" id="ARBA00023034"/>
    </source>
</evidence>
<dbReference type="GO" id="GO:0006829">
    <property type="term" value="P:zinc ion transport"/>
    <property type="evidence" value="ECO:0007669"/>
    <property type="project" value="InterPro"/>
</dbReference>
<dbReference type="GO" id="GO:0000139">
    <property type="term" value="C:Golgi membrane"/>
    <property type="evidence" value="ECO:0007669"/>
    <property type="project" value="UniProtKB-SubCell"/>
</dbReference>
<accession>A0A5N5QIE6</accession>
<feature type="transmembrane region" description="Helical" evidence="8">
    <location>
        <begin position="328"/>
        <end position="347"/>
    </location>
</feature>
<feature type="transmembrane region" description="Helical" evidence="8">
    <location>
        <begin position="226"/>
        <end position="247"/>
    </location>
</feature>
<evidence type="ECO:0000256" key="7">
    <source>
        <dbReference type="SAM" id="MobiDB-lite"/>
    </source>
</evidence>
<evidence type="ECO:0000313" key="10">
    <source>
        <dbReference type="Proteomes" id="UP000383932"/>
    </source>
</evidence>
<dbReference type="EMBL" id="SSOP01000107">
    <property type="protein sequence ID" value="KAB5591399.1"/>
    <property type="molecule type" value="Genomic_DNA"/>
</dbReference>
<dbReference type="OrthoDB" id="19859at2759"/>